<sequence>MDVAPRVRGRGREGAGREPHPLFRGAVMSARAPFAWLTRPGVDPFSARHKPPLPPADYDRRTEQGLLIERNCAIPLRDGTQIFCDLYRPEGATRDVPILLAWGPYGKHSHSNQVFWPRSGVNPEWLSTLTPFEGPDPVWWGQQGYGVAVVDPRGAWLSGGDFHHNGIQEAEDCADAIEWLGGLDWGNGKVGMTGVSYLAAIQYLVAPLKPEPLAALNPWEGFSDWYREFAYHGGILETGFLPRASDNIVYSLGRTENTWENARAHPLIDDFWESKALDLEGVTQPAYCVASWSDQGLHLRGTIEAWRRFSSEQKWLDIHGQKKWAHYYLPESRKRQLAFFDHFLRERETSIAAWPPVRIEVRDRHGEQVERAEQEYPLARTAYRTLHLDMASRALVDEAPAEGSLRQDAVEGSASFDYRFKEETEITGEASLRLWVEAEGSDDMDLFVALEKLDSNGEKVGFIFYAFYEYGPVALGWQRVSHRALDEARSSPGRPVHTHRSEERLKPGDIVPVEIELWPFSTRFAAGESLRVIVAGADIYRREEGVMLPFPMHEETRNAGTHIFHSGGAYDSVLRLPVIPQRNHA</sequence>
<accession>A0A3A1P3A3</accession>
<dbReference type="Pfam" id="PF08530">
    <property type="entry name" value="PepX_C"/>
    <property type="match status" value="1"/>
</dbReference>
<dbReference type="Gene3D" id="3.40.50.1820">
    <property type="entry name" value="alpha/beta hydrolase"/>
    <property type="match status" value="1"/>
</dbReference>
<dbReference type="InterPro" id="IPR029058">
    <property type="entry name" value="AB_hydrolase_fold"/>
</dbReference>
<keyword evidence="1 4" id="KW-0378">Hydrolase</keyword>
<feature type="domain" description="Xaa-Pro dipeptidyl-peptidase C-terminal" evidence="3">
    <location>
        <begin position="337"/>
        <end position="575"/>
    </location>
</feature>
<reference evidence="4 5" key="1">
    <citation type="submission" date="2018-08" db="EMBL/GenBank/DDBJ databases">
        <title>Erythrobacter zhengii sp.nov., a bacterium isolated from deep-sea sediment.</title>
        <authorList>
            <person name="Fang C."/>
            <person name="Wu Y.-H."/>
            <person name="Sun C."/>
            <person name="Wang H."/>
            <person name="Cheng H."/>
            <person name="Meng F.-X."/>
            <person name="Wang C.-S."/>
            <person name="Xu X.-W."/>
        </authorList>
    </citation>
    <scope>NUCLEOTIDE SEQUENCE [LARGE SCALE GENOMIC DNA]</scope>
    <source>
        <strain evidence="4 5">CCTCC AB 2015396</strain>
    </source>
</reference>
<dbReference type="InterPro" id="IPR005674">
    <property type="entry name" value="CocE/Ser_esterase"/>
</dbReference>
<keyword evidence="5" id="KW-1185">Reference proteome</keyword>
<dbReference type="Proteomes" id="UP000265366">
    <property type="component" value="Unassembled WGS sequence"/>
</dbReference>
<dbReference type="InterPro" id="IPR000383">
    <property type="entry name" value="Xaa-Pro-like_dom"/>
</dbReference>
<dbReference type="InterPro" id="IPR013736">
    <property type="entry name" value="Xaa-Pro_dipept_C"/>
</dbReference>
<dbReference type="PANTHER" id="PTHR43056:SF10">
    <property type="entry name" value="COCE_NOND FAMILY, PUTATIVE (AFU_ORTHOLOGUE AFUA_7G00600)-RELATED"/>
    <property type="match status" value="1"/>
</dbReference>
<evidence type="ECO:0000256" key="2">
    <source>
        <dbReference type="SAM" id="MobiDB-lite"/>
    </source>
</evidence>
<name>A0A3A1P3A3_9SPHN</name>
<dbReference type="SMART" id="SM00939">
    <property type="entry name" value="PepX_C"/>
    <property type="match status" value="1"/>
</dbReference>
<dbReference type="GO" id="GO:0008239">
    <property type="term" value="F:dipeptidyl-peptidase activity"/>
    <property type="evidence" value="ECO:0007669"/>
    <property type="project" value="InterPro"/>
</dbReference>
<feature type="region of interest" description="Disordered" evidence="2">
    <location>
        <begin position="1"/>
        <end position="20"/>
    </location>
</feature>
<dbReference type="InterPro" id="IPR050585">
    <property type="entry name" value="Xaa-Pro_dipeptidyl-ppase/CocE"/>
</dbReference>
<dbReference type="EMBL" id="QXFM01000141">
    <property type="protein sequence ID" value="RIV80618.1"/>
    <property type="molecule type" value="Genomic_DNA"/>
</dbReference>
<organism evidence="4 5">
    <name type="scientific">Aurantiacibacter xanthus</name>
    <dbReference type="NCBI Taxonomy" id="1784712"/>
    <lineage>
        <taxon>Bacteria</taxon>
        <taxon>Pseudomonadati</taxon>
        <taxon>Pseudomonadota</taxon>
        <taxon>Alphaproteobacteria</taxon>
        <taxon>Sphingomonadales</taxon>
        <taxon>Erythrobacteraceae</taxon>
        <taxon>Aurantiacibacter</taxon>
    </lineage>
</organism>
<dbReference type="SUPFAM" id="SSF53474">
    <property type="entry name" value="alpha/beta-Hydrolases"/>
    <property type="match status" value="1"/>
</dbReference>
<gene>
    <name evidence="4" type="ORF">D2V17_19065</name>
</gene>
<dbReference type="Gene3D" id="2.60.120.260">
    <property type="entry name" value="Galactose-binding domain-like"/>
    <property type="match status" value="1"/>
</dbReference>
<protein>
    <submittedName>
        <fullName evidence="4">CocE/NonD family hydrolase</fullName>
    </submittedName>
</protein>
<feature type="compositionally biased region" description="Basic and acidic residues" evidence="2">
    <location>
        <begin position="10"/>
        <end position="20"/>
    </location>
</feature>
<evidence type="ECO:0000313" key="4">
    <source>
        <dbReference type="EMBL" id="RIV80618.1"/>
    </source>
</evidence>
<dbReference type="Pfam" id="PF02129">
    <property type="entry name" value="Peptidase_S15"/>
    <property type="match status" value="1"/>
</dbReference>
<dbReference type="NCBIfam" id="TIGR00976">
    <property type="entry name" value="CocE_NonD"/>
    <property type="match status" value="2"/>
</dbReference>
<proteinExistence type="predicted"/>
<comment type="caution">
    <text evidence="4">The sequence shown here is derived from an EMBL/GenBank/DDBJ whole genome shotgun (WGS) entry which is preliminary data.</text>
</comment>
<dbReference type="Gene3D" id="1.10.3020.20">
    <property type="match status" value="1"/>
</dbReference>
<evidence type="ECO:0000259" key="3">
    <source>
        <dbReference type="SMART" id="SM00939"/>
    </source>
</evidence>
<evidence type="ECO:0000256" key="1">
    <source>
        <dbReference type="ARBA" id="ARBA00022801"/>
    </source>
</evidence>
<dbReference type="PANTHER" id="PTHR43056">
    <property type="entry name" value="PEPTIDASE S9 PROLYL OLIGOPEPTIDASE"/>
    <property type="match status" value="1"/>
</dbReference>
<dbReference type="InterPro" id="IPR008979">
    <property type="entry name" value="Galactose-bd-like_sf"/>
</dbReference>
<dbReference type="AlphaFoldDB" id="A0A3A1P3A3"/>
<dbReference type="SUPFAM" id="SSF49785">
    <property type="entry name" value="Galactose-binding domain-like"/>
    <property type="match status" value="1"/>
</dbReference>
<evidence type="ECO:0000313" key="5">
    <source>
        <dbReference type="Proteomes" id="UP000265366"/>
    </source>
</evidence>
<dbReference type="OrthoDB" id="9806163at2"/>